<evidence type="ECO:0000313" key="3">
    <source>
        <dbReference type="Proteomes" id="UP000265520"/>
    </source>
</evidence>
<proteinExistence type="predicted"/>
<protein>
    <submittedName>
        <fullName evidence="2">Uncharacterized protein</fullName>
    </submittedName>
</protein>
<organism evidence="2 3">
    <name type="scientific">Trifolium medium</name>
    <dbReference type="NCBI Taxonomy" id="97028"/>
    <lineage>
        <taxon>Eukaryota</taxon>
        <taxon>Viridiplantae</taxon>
        <taxon>Streptophyta</taxon>
        <taxon>Embryophyta</taxon>
        <taxon>Tracheophyta</taxon>
        <taxon>Spermatophyta</taxon>
        <taxon>Magnoliopsida</taxon>
        <taxon>eudicotyledons</taxon>
        <taxon>Gunneridae</taxon>
        <taxon>Pentapetalae</taxon>
        <taxon>rosids</taxon>
        <taxon>fabids</taxon>
        <taxon>Fabales</taxon>
        <taxon>Fabaceae</taxon>
        <taxon>Papilionoideae</taxon>
        <taxon>50 kb inversion clade</taxon>
        <taxon>NPAAA clade</taxon>
        <taxon>Hologalegina</taxon>
        <taxon>IRL clade</taxon>
        <taxon>Trifolieae</taxon>
        <taxon>Trifolium</taxon>
    </lineage>
</organism>
<feature type="non-terminal residue" evidence="2">
    <location>
        <position position="1"/>
    </location>
</feature>
<feature type="region of interest" description="Disordered" evidence="1">
    <location>
        <begin position="1"/>
        <end position="47"/>
    </location>
</feature>
<feature type="compositionally biased region" description="Basic and acidic residues" evidence="1">
    <location>
        <begin position="1"/>
        <end position="22"/>
    </location>
</feature>
<comment type="caution">
    <text evidence="2">The sequence shown here is derived from an EMBL/GenBank/DDBJ whole genome shotgun (WGS) entry which is preliminary data.</text>
</comment>
<dbReference type="Proteomes" id="UP000265520">
    <property type="component" value="Unassembled WGS sequence"/>
</dbReference>
<sequence length="47" mass="5078">VGYRDRPSSRAIRSRAEKKDDFTEAAMPLPSSVHGEMETGSTALPAT</sequence>
<evidence type="ECO:0000256" key="1">
    <source>
        <dbReference type="SAM" id="MobiDB-lite"/>
    </source>
</evidence>
<evidence type="ECO:0000313" key="2">
    <source>
        <dbReference type="EMBL" id="MCI89371.1"/>
    </source>
</evidence>
<dbReference type="AlphaFoldDB" id="A0A392VQV9"/>
<reference evidence="2 3" key="1">
    <citation type="journal article" date="2018" name="Front. Plant Sci.">
        <title>Red Clover (Trifolium pratense) and Zigzag Clover (T. medium) - A Picture of Genomic Similarities and Differences.</title>
        <authorList>
            <person name="Dluhosova J."/>
            <person name="Istvanek J."/>
            <person name="Nedelnik J."/>
            <person name="Repkova J."/>
        </authorList>
    </citation>
    <scope>NUCLEOTIDE SEQUENCE [LARGE SCALE GENOMIC DNA]</scope>
    <source>
        <strain evidence="3">cv. 10/8</strain>
        <tissue evidence="2">Leaf</tissue>
    </source>
</reference>
<dbReference type="EMBL" id="LXQA011217915">
    <property type="protein sequence ID" value="MCI89371.1"/>
    <property type="molecule type" value="Genomic_DNA"/>
</dbReference>
<name>A0A392VQV9_9FABA</name>
<keyword evidence="3" id="KW-1185">Reference proteome</keyword>
<accession>A0A392VQV9</accession>